<protein>
    <submittedName>
        <fullName evidence="3">VanZ family protein</fullName>
    </submittedName>
</protein>
<organism evidence="3 4">
    <name type="scientific">Gottfriedia endophytica</name>
    <dbReference type="NCBI Taxonomy" id="2820819"/>
    <lineage>
        <taxon>Bacteria</taxon>
        <taxon>Bacillati</taxon>
        <taxon>Bacillota</taxon>
        <taxon>Bacilli</taxon>
        <taxon>Bacillales</taxon>
        <taxon>Bacillaceae</taxon>
        <taxon>Gottfriedia</taxon>
    </lineage>
</organism>
<dbReference type="RefSeq" id="WP_209401416.1">
    <property type="nucleotide sequence ID" value="NZ_JAGIYQ010000001.1"/>
</dbReference>
<evidence type="ECO:0000313" key="4">
    <source>
        <dbReference type="Proteomes" id="UP000682134"/>
    </source>
</evidence>
<gene>
    <name evidence="3" type="ORF">J5Y03_00865</name>
</gene>
<proteinExistence type="predicted"/>
<feature type="transmembrane region" description="Helical" evidence="1">
    <location>
        <begin position="119"/>
        <end position="140"/>
    </location>
</feature>
<sequence>MKLFFKIILFLLFCFYLFVLTQKIMFKFPLKTIIFHLDTTIDYINTIIPYHHFTFKEIGNHWRSINLIPFKTISIYLFADINFNIRIENIAGNIIGFMPFGFILPLLSKRFFKFKTITVATFSLSLTYELIQLVFGFGIFDVDDLILNTLGGMLGYFSIKIIYLIVISTMRNLKRVSQLIDYLNYLSDDEINYI</sequence>
<dbReference type="InterPro" id="IPR006976">
    <property type="entry name" value="VanZ-like"/>
</dbReference>
<accession>A0A940NGD2</accession>
<dbReference type="Pfam" id="PF04892">
    <property type="entry name" value="VanZ"/>
    <property type="match status" value="1"/>
</dbReference>
<evidence type="ECO:0000259" key="2">
    <source>
        <dbReference type="Pfam" id="PF04892"/>
    </source>
</evidence>
<dbReference type="PANTHER" id="PTHR36834">
    <property type="entry name" value="MEMBRANE PROTEIN-RELATED"/>
    <property type="match status" value="1"/>
</dbReference>
<keyword evidence="1" id="KW-0812">Transmembrane</keyword>
<name>A0A940NGD2_9BACI</name>
<feature type="transmembrane region" description="Helical" evidence="1">
    <location>
        <begin position="146"/>
        <end position="166"/>
    </location>
</feature>
<feature type="domain" description="VanZ-like" evidence="2">
    <location>
        <begin position="60"/>
        <end position="162"/>
    </location>
</feature>
<evidence type="ECO:0000313" key="3">
    <source>
        <dbReference type="EMBL" id="MBP0723730.1"/>
    </source>
</evidence>
<feature type="transmembrane region" description="Helical" evidence="1">
    <location>
        <begin position="90"/>
        <end position="107"/>
    </location>
</feature>
<reference evidence="3" key="1">
    <citation type="submission" date="2021-04" db="EMBL/GenBank/DDBJ databases">
        <title>Genome seq and assembly of Bacillus sp.</title>
        <authorList>
            <person name="Chhetri G."/>
        </authorList>
    </citation>
    <scope>NUCLEOTIDE SEQUENCE</scope>
    <source>
        <strain evidence="3">RG28</strain>
    </source>
</reference>
<dbReference type="InterPro" id="IPR053150">
    <property type="entry name" value="Teicoplanin_resist-assoc"/>
</dbReference>
<dbReference type="AlphaFoldDB" id="A0A940NGD2"/>
<keyword evidence="1" id="KW-0472">Membrane</keyword>
<dbReference type="EMBL" id="JAGIYQ010000001">
    <property type="protein sequence ID" value="MBP0723730.1"/>
    <property type="molecule type" value="Genomic_DNA"/>
</dbReference>
<keyword evidence="1" id="KW-1133">Transmembrane helix</keyword>
<dbReference type="Proteomes" id="UP000682134">
    <property type="component" value="Unassembled WGS sequence"/>
</dbReference>
<evidence type="ECO:0000256" key="1">
    <source>
        <dbReference type="SAM" id="Phobius"/>
    </source>
</evidence>
<dbReference type="PANTHER" id="PTHR36834:SF1">
    <property type="entry name" value="INTEGRAL MEMBRANE PROTEIN"/>
    <property type="match status" value="1"/>
</dbReference>
<keyword evidence="4" id="KW-1185">Reference proteome</keyword>
<comment type="caution">
    <text evidence="3">The sequence shown here is derived from an EMBL/GenBank/DDBJ whole genome shotgun (WGS) entry which is preliminary data.</text>
</comment>